<dbReference type="PANTHER" id="PTHR37425:SF1">
    <property type="entry name" value="OUTER MEMBRANE PROTEIN"/>
    <property type="match status" value="1"/>
</dbReference>
<dbReference type="GO" id="GO:0008237">
    <property type="term" value="F:metallopeptidase activity"/>
    <property type="evidence" value="ECO:0007669"/>
    <property type="project" value="UniProtKB-KW"/>
</dbReference>
<dbReference type="Proteomes" id="UP000199382">
    <property type="component" value="Unassembled WGS sequence"/>
</dbReference>
<name>A0A1G8KWK2_9RHOB</name>
<dbReference type="GO" id="GO:0046872">
    <property type="term" value="F:metal ion binding"/>
    <property type="evidence" value="ECO:0007669"/>
    <property type="project" value="UniProtKB-KW"/>
</dbReference>
<organism evidence="13 14">
    <name type="scientific">Aliiruegeria lutimaris</name>
    <dbReference type="NCBI Taxonomy" id="571298"/>
    <lineage>
        <taxon>Bacteria</taxon>
        <taxon>Pseudomonadati</taxon>
        <taxon>Pseudomonadota</taxon>
        <taxon>Alphaproteobacteria</taxon>
        <taxon>Rhodobacterales</taxon>
        <taxon>Roseobacteraceae</taxon>
        <taxon>Aliiruegeria</taxon>
    </lineage>
</organism>
<evidence type="ECO:0000256" key="2">
    <source>
        <dbReference type="ARBA" id="ARBA00004776"/>
    </source>
</evidence>
<dbReference type="AlphaFoldDB" id="A0A1G8KWK2"/>
<dbReference type="OrthoDB" id="9782994at2"/>
<evidence type="ECO:0000256" key="7">
    <source>
        <dbReference type="ARBA" id="ARBA00022833"/>
    </source>
</evidence>
<dbReference type="PANTHER" id="PTHR37425">
    <property type="match status" value="1"/>
</dbReference>
<gene>
    <name evidence="13" type="ORF">SAMN04488026_1003109</name>
</gene>
<comment type="pathway">
    <text evidence="2">Cell wall biogenesis; cell wall polysaccharide biosynthesis.</text>
</comment>
<evidence type="ECO:0000313" key="14">
    <source>
        <dbReference type="Proteomes" id="UP000199382"/>
    </source>
</evidence>
<evidence type="ECO:0000256" key="9">
    <source>
        <dbReference type="ARBA" id="ARBA00023316"/>
    </source>
</evidence>
<dbReference type="InterPro" id="IPR009045">
    <property type="entry name" value="Zn_M74/Hedgehog-like"/>
</dbReference>
<dbReference type="STRING" id="571298.SAMN04488026_1003109"/>
<keyword evidence="14" id="KW-1185">Reference proteome</keyword>
<evidence type="ECO:0000256" key="8">
    <source>
        <dbReference type="ARBA" id="ARBA00023049"/>
    </source>
</evidence>
<reference evidence="13 14" key="1">
    <citation type="submission" date="2016-10" db="EMBL/GenBank/DDBJ databases">
        <authorList>
            <person name="de Groot N.N."/>
        </authorList>
    </citation>
    <scope>NUCLEOTIDE SEQUENCE [LARGE SCALE GENOMIC DNA]</scope>
    <source>
        <strain evidence="13 14">DSM 25294</strain>
    </source>
</reference>
<keyword evidence="5 12" id="KW-0732">Signal</keyword>
<protein>
    <recommendedName>
        <fullName evidence="11">Murein endopeptidase K</fullName>
    </recommendedName>
</protein>
<comment type="similarity">
    <text evidence="10">Belongs to the peptidase M15 family.</text>
</comment>
<keyword evidence="3" id="KW-0645">Protease</keyword>
<dbReference type="GO" id="GO:0006508">
    <property type="term" value="P:proteolysis"/>
    <property type="evidence" value="ECO:0007669"/>
    <property type="project" value="UniProtKB-KW"/>
</dbReference>
<dbReference type="RefSeq" id="WP_093148919.1">
    <property type="nucleotide sequence ID" value="NZ_FNEK01000003.1"/>
</dbReference>
<keyword evidence="7" id="KW-0862">Zinc</keyword>
<feature type="signal peptide" evidence="12">
    <location>
        <begin position="1"/>
        <end position="33"/>
    </location>
</feature>
<evidence type="ECO:0000256" key="5">
    <source>
        <dbReference type="ARBA" id="ARBA00022729"/>
    </source>
</evidence>
<evidence type="ECO:0000256" key="3">
    <source>
        <dbReference type="ARBA" id="ARBA00022670"/>
    </source>
</evidence>
<sequence>MTEKSALKGITRRGILSAFAATAVVAAPTFSNAAGFLRGAGDIRRLKMYNGRTGETMDTIYWIEGSYIKDALKEINAFMRDWRRNEVKTIDTRTIDIMAAAHNLTDSSEPYMLLSGYRSPATNAMLRSRSRGVAKNSLHMRGQAADLRLGNRSIYQVAKAAQACGGGGVGTYRGSNFVHMDCGVVRSWNG</sequence>
<evidence type="ECO:0000256" key="11">
    <source>
        <dbReference type="ARBA" id="ARBA00093666"/>
    </source>
</evidence>
<keyword evidence="9" id="KW-0961">Cell wall biogenesis/degradation</keyword>
<dbReference type="GO" id="GO:0071555">
    <property type="term" value="P:cell wall organization"/>
    <property type="evidence" value="ECO:0007669"/>
    <property type="project" value="UniProtKB-KW"/>
</dbReference>
<evidence type="ECO:0000256" key="12">
    <source>
        <dbReference type="SAM" id="SignalP"/>
    </source>
</evidence>
<dbReference type="Gene3D" id="3.30.1380.10">
    <property type="match status" value="1"/>
</dbReference>
<keyword evidence="6" id="KW-0378">Hydrolase</keyword>
<proteinExistence type="inferred from homology"/>
<dbReference type="EMBL" id="FNEK01000003">
    <property type="protein sequence ID" value="SDI47753.1"/>
    <property type="molecule type" value="Genomic_DNA"/>
</dbReference>
<accession>A0A1G8KWK2</accession>
<keyword evidence="8" id="KW-0482">Metalloprotease</keyword>
<feature type="chain" id="PRO_5011787231" description="Murein endopeptidase K" evidence="12">
    <location>
        <begin position="34"/>
        <end position="190"/>
    </location>
</feature>
<evidence type="ECO:0000256" key="4">
    <source>
        <dbReference type="ARBA" id="ARBA00022723"/>
    </source>
</evidence>
<dbReference type="Pfam" id="PF05951">
    <property type="entry name" value="Peptidase_M15_2"/>
    <property type="match status" value="1"/>
</dbReference>
<keyword evidence="4" id="KW-0479">Metal-binding</keyword>
<evidence type="ECO:0000256" key="10">
    <source>
        <dbReference type="ARBA" id="ARBA00093448"/>
    </source>
</evidence>
<dbReference type="InterPro" id="IPR010275">
    <property type="entry name" value="MepK"/>
</dbReference>
<comment type="cofactor">
    <cofactor evidence="1">
        <name>Zn(2+)</name>
        <dbReference type="ChEBI" id="CHEBI:29105"/>
    </cofactor>
</comment>
<evidence type="ECO:0000256" key="1">
    <source>
        <dbReference type="ARBA" id="ARBA00001947"/>
    </source>
</evidence>
<evidence type="ECO:0000256" key="6">
    <source>
        <dbReference type="ARBA" id="ARBA00022801"/>
    </source>
</evidence>
<dbReference type="SUPFAM" id="SSF55166">
    <property type="entry name" value="Hedgehog/DD-peptidase"/>
    <property type="match status" value="1"/>
</dbReference>
<evidence type="ECO:0000313" key="13">
    <source>
        <dbReference type="EMBL" id="SDI47753.1"/>
    </source>
</evidence>